<protein>
    <submittedName>
        <fullName evidence="1">Uncharacterized protein</fullName>
    </submittedName>
</protein>
<accession>A0A6N2KC78</accession>
<reference evidence="1" key="1">
    <citation type="submission" date="2019-03" db="EMBL/GenBank/DDBJ databases">
        <authorList>
            <person name="Mank J."/>
            <person name="Almeida P."/>
        </authorList>
    </citation>
    <scope>NUCLEOTIDE SEQUENCE</scope>
    <source>
        <strain evidence="1">78183</strain>
    </source>
</reference>
<sequence>MEYSLQNLSMEIAASTPKLFSTGSSSSSDRRLRRVAVTLLIEMLLLVRWYPQILKAAEFAATAAAANISLPLPGFPLATARQTG</sequence>
<organism evidence="1">
    <name type="scientific">Salix viminalis</name>
    <name type="common">Common osier</name>
    <name type="synonym">Basket willow</name>
    <dbReference type="NCBI Taxonomy" id="40686"/>
    <lineage>
        <taxon>Eukaryota</taxon>
        <taxon>Viridiplantae</taxon>
        <taxon>Streptophyta</taxon>
        <taxon>Embryophyta</taxon>
        <taxon>Tracheophyta</taxon>
        <taxon>Spermatophyta</taxon>
        <taxon>Magnoliopsida</taxon>
        <taxon>eudicotyledons</taxon>
        <taxon>Gunneridae</taxon>
        <taxon>Pentapetalae</taxon>
        <taxon>rosids</taxon>
        <taxon>fabids</taxon>
        <taxon>Malpighiales</taxon>
        <taxon>Salicaceae</taxon>
        <taxon>Saliceae</taxon>
        <taxon>Salix</taxon>
    </lineage>
</organism>
<dbReference type="EMBL" id="CAADRP010000236">
    <property type="protein sequence ID" value="VFU25611.1"/>
    <property type="molecule type" value="Genomic_DNA"/>
</dbReference>
<gene>
    <name evidence="1" type="ORF">SVIM_LOCUS61998</name>
</gene>
<proteinExistence type="predicted"/>
<evidence type="ECO:0000313" key="1">
    <source>
        <dbReference type="EMBL" id="VFU25611.1"/>
    </source>
</evidence>
<dbReference type="AlphaFoldDB" id="A0A6N2KC78"/>
<name>A0A6N2KC78_SALVM</name>